<dbReference type="Proteomes" id="UP000664032">
    <property type="component" value="Unassembled WGS sequence"/>
</dbReference>
<dbReference type="EMBL" id="JAFIQS020000002">
    <property type="protein sequence ID" value="KAH9485015.1"/>
    <property type="molecule type" value="Genomic_DNA"/>
</dbReference>
<evidence type="ECO:0000313" key="2">
    <source>
        <dbReference type="Proteomes" id="UP000664032"/>
    </source>
</evidence>
<name>A0ACB8HCX8_PSICU</name>
<evidence type="ECO:0000313" key="1">
    <source>
        <dbReference type="EMBL" id="KAH9485015.1"/>
    </source>
</evidence>
<proteinExistence type="predicted"/>
<accession>A0ACB8HCX8</accession>
<gene>
    <name evidence="1" type="ORF">JR316_0001919</name>
</gene>
<reference evidence="1" key="1">
    <citation type="submission" date="2021-10" db="EMBL/GenBank/DDBJ databases">
        <title>Psilocybe cubensis genome.</title>
        <authorList>
            <person name="Mckernan K.J."/>
            <person name="Crawford S."/>
            <person name="Trippe A."/>
            <person name="Kane L.T."/>
            <person name="Mclaughlin S."/>
        </authorList>
    </citation>
    <scope>NUCLEOTIDE SEQUENCE</scope>
    <source>
        <strain evidence="1">MGC-MH-2018</strain>
    </source>
</reference>
<sequence length="455" mass="50762">MEPQPQGADLRDELWKATNEANTAFEGNFYHASTLANALNPCMSISGLGLVGLPLTNRDAGAIIANCSAPALSGKGKRNVAPQAVRDTWEIDSRLVSFGNTGWKNYVDNTLSREVCKSLGVKIGAHPPKMELQKLLLFDSGSTTACFTPGQDTQRVIGAFASATILLPSFHSGGENWKDKKYQEGSDNDMMACILHHQYDMETLKRGMDSLRGVDRSKATQILPVAEEMGFKLILAKLNHTKSGTAERIYGGCDYYRRKRQRQRFYDFDFYGYEDKDEDDEDEDGDDDVTMGAVSGTTTRLTEVVSLDGVPLLSIGTVNLGDDFVIPKKSFENIAPDENNYDSSAETDKVESVLYKAGGPSYGLRKLMESPSITPTIEDLRWVDILVNDQRPFSKQQTILLLKRAFKWKDLKILEKIVQHKPCALEVVGADFLHQIWDTFSFKNVCTMYVYSRHS</sequence>
<organism evidence="1 2">
    <name type="scientific">Psilocybe cubensis</name>
    <name type="common">Psychedelic mushroom</name>
    <name type="synonym">Stropharia cubensis</name>
    <dbReference type="NCBI Taxonomy" id="181762"/>
    <lineage>
        <taxon>Eukaryota</taxon>
        <taxon>Fungi</taxon>
        <taxon>Dikarya</taxon>
        <taxon>Basidiomycota</taxon>
        <taxon>Agaricomycotina</taxon>
        <taxon>Agaricomycetes</taxon>
        <taxon>Agaricomycetidae</taxon>
        <taxon>Agaricales</taxon>
        <taxon>Agaricineae</taxon>
        <taxon>Strophariaceae</taxon>
        <taxon>Psilocybe</taxon>
    </lineage>
</organism>
<keyword evidence="2" id="KW-1185">Reference proteome</keyword>
<comment type="caution">
    <text evidence="1">The sequence shown here is derived from an EMBL/GenBank/DDBJ whole genome shotgun (WGS) entry which is preliminary data.</text>
</comment>
<protein>
    <submittedName>
        <fullName evidence="1">Uncharacterized protein</fullName>
    </submittedName>
</protein>